<dbReference type="InterPro" id="IPR036249">
    <property type="entry name" value="Thioredoxin-like_sf"/>
</dbReference>
<dbReference type="CDD" id="cd02961">
    <property type="entry name" value="PDI_a_family"/>
    <property type="match status" value="1"/>
</dbReference>
<dbReference type="PROSITE" id="PS51352">
    <property type="entry name" value="THIOREDOXIN_2"/>
    <property type="match status" value="1"/>
</dbReference>
<dbReference type="GO" id="GO:0015035">
    <property type="term" value="F:protein-disulfide reductase activity"/>
    <property type="evidence" value="ECO:0007669"/>
    <property type="project" value="TreeGrafter"/>
</dbReference>
<evidence type="ECO:0000313" key="2">
    <source>
        <dbReference type="EMBL" id="QBK86562.1"/>
    </source>
</evidence>
<name>A0A481YTR1_9VIRU</name>
<sequence length="133" mass="15277">MEIMPKDKKDYFSTSRFVTELQSQDFDSVATWKLKNGECCIVLFYAPWCPHCKKLKQVWENLAKIAAFFNVYAFNCEKLKAHLSKIQSDMPNLIQGFPTIIIYKNGSPAEKVGETESEREVSHLVNACMRVCS</sequence>
<dbReference type="GO" id="GO:0034976">
    <property type="term" value="P:response to endoplasmic reticulum stress"/>
    <property type="evidence" value="ECO:0007669"/>
    <property type="project" value="TreeGrafter"/>
</dbReference>
<dbReference type="PROSITE" id="PS00194">
    <property type="entry name" value="THIOREDOXIN_1"/>
    <property type="match status" value="1"/>
</dbReference>
<dbReference type="InterPro" id="IPR017937">
    <property type="entry name" value="Thioredoxin_CS"/>
</dbReference>
<protein>
    <submittedName>
        <fullName evidence="2">Thioredoxin</fullName>
    </submittedName>
</protein>
<organism evidence="2">
    <name type="scientific">Marseillevirus LCMAC102</name>
    <dbReference type="NCBI Taxonomy" id="2506603"/>
    <lineage>
        <taxon>Viruses</taxon>
        <taxon>Varidnaviria</taxon>
        <taxon>Bamfordvirae</taxon>
        <taxon>Nucleocytoviricota</taxon>
        <taxon>Megaviricetes</taxon>
        <taxon>Pimascovirales</taxon>
        <taxon>Pimascovirales incertae sedis</taxon>
        <taxon>Marseilleviridae</taxon>
    </lineage>
</organism>
<accession>A0A481YTR1</accession>
<feature type="domain" description="Thioredoxin" evidence="1">
    <location>
        <begin position="3"/>
        <end position="130"/>
    </location>
</feature>
<dbReference type="Pfam" id="PF00085">
    <property type="entry name" value="Thioredoxin"/>
    <property type="match status" value="1"/>
</dbReference>
<dbReference type="EMBL" id="MK500334">
    <property type="protein sequence ID" value="QBK86562.1"/>
    <property type="molecule type" value="Genomic_DNA"/>
</dbReference>
<dbReference type="InterPro" id="IPR013766">
    <property type="entry name" value="Thioredoxin_domain"/>
</dbReference>
<dbReference type="Gene3D" id="3.40.30.10">
    <property type="entry name" value="Glutaredoxin"/>
    <property type="match status" value="1"/>
</dbReference>
<dbReference type="SUPFAM" id="SSF52833">
    <property type="entry name" value="Thioredoxin-like"/>
    <property type="match status" value="1"/>
</dbReference>
<dbReference type="PANTHER" id="PTHR45815:SF3">
    <property type="entry name" value="PROTEIN DISULFIDE-ISOMERASE A6"/>
    <property type="match status" value="1"/>
</dbReference>
<evidence type="ECO:0000259" key="1">
    <source>
        <dbReference type="PROSITE" id="PS51352"/>
    </source>
</evidence>
<reference evidence="2" key="1">
    <citation type="journal article" date="2019" name="MBio">
        <title>Virus Genomes from Deep Sea Sediments Expand the Ocean Megavirome and Support Independent Origins of Viral Gigantism.</title>
        <authorList>
            <person name="Backstrom D."/>
            <person name="Yutin N."/>
            <person name="Jorgensen S.L."/>
            <person name="Dharamshi J."/>
            <person name="Homa F."/>
            <person name="Zaremba-Niedwiedzka K."/>
            <person name="Spang A."/>
            <person name="Wolf Y.I."/>
            <person name="Koonin E.V."/>
            <person name="Ettema T.J."/>
        </authorList>
    </citation>
    <scope>NUCLEOTIDE SEQUENCE</scope>
</reference>
<dbReference type="PANTHER" id="PTHR45815">
    <property type="entry name" value="PROTEIN DISULFIDE-ISOMERASE A6"/>
    <property type="match status" value="1"/>
</dbReference>
<gene>
    <name evidence="2" type="ORF">LCMAC102_03570</name>
</gene>
<proteinExistence type="predicted"/>